<evidence type="ECO:0000256" key="1">
    <source>
        <dbReference type="ARBA" id="ARBA00001968"/>
    </source>
</evidence>
<dbReference type="GO" id="GO:0005634">
    <property type="term" value="C:nucleus"/>
    <property type="evidence" value="ECO:0007669"/>
    <property type="project" value="UniProtKB-SubCell"/>
</dbReference>
<dbReference type="GO" id="GO:0004518">
    <property type="term" value="F:nuclease activity"/>
    <property type="evidence" value="ECO:0007669"/>
    <property type="project" value="UniProtKB-KW"/>
</dbReference>
<sequence length="385" mass="44760">METLFKPVIDYYKKYYCRQPMGTEWGLGWCNIKTRIYNYPRDCLHLLRMRIEVFTNLCETLRTEFGMKSTRNISVEETLALFLVICGHNMAQHSVGLLFGRAQETVGRKFKECLQACTKLSGRLLRKQSAEQLRHVPRGLRDDNRYWPYFNGFIGAMDGTHCTVMVAGADATRFYNRHSQTSINVLAICNLDLLFTYIFVGCPGSVHDARVLSYAMERDPTFPTPPVLKYYLVDSGYANTRGFLAPFRGHRYHLTQFQDGSPPRDEEELFNRWHSSLRSVIERTFGVWKKKWRILSEFPRYNVETQNKLILATAGLHNFIRLSQIPDFDFDSAFQSDAISREQFSNNEESGVESSFLQEQETTADGTYMQTIREGIKQQIWDAYH</sequence>
<dbReference type="GO" id="GO:0016787">
    <property type="term" value="F:hydrolase activity"/>
    <property type="evidence" value="ECO:0007669"/>
    <property type="project" value="UniProtKB-KW"/>
</dbReference>
<reference evidence="10 11" key="1">
    <citation type="submission" date="2024-04" db="EMBL/GenBank/DDBJ databases">
        <title>Genome assembly C_amara_ONT_v2.</title>
        <authorList>
            <person name="Yant L."/>
            <person name="Moore C."/>
            <person name="Slenker M."/>
        </authorList>
    </citation>
    <scope>NUCLEOTIDE SEQUENCE [LARGE SCALE GENOMIC DNA]</scope>
    <source>
        <tissue evidence="10">Leaf</tissue>
    </source>
</reference>
<comment type="subcellular location">
    <subcellularLocation>
        <location evidence="2">Nucleus</location>
    </subcellularLocation>
</comment>
<keyword evidence="4" id="KW-0540">Nuclease</keyword>
<dbReference type="InterPro" id="IPR058353">
    <property type="entry name" value="DUF8040"/>
</dbReference>
<dbReference type="AlphaFoldDB" id="A0ABD1BL29"/>
<feature type="domain" description="DUF8040" evidence="9">
    <location>
        <begin position="37"/>
        <end position="118"/>
    </location>
</feature>
<dbReference type="PANTHER" id="PTHR22930:SF281">
    <property type="entry name" value="NUCLEASE"/>
    <property type="match status" value="1"/>
</dbReference>
<dbReference type="Pfam" id="PF13359">
    <property type="entry name" value="DDE_Tnp_4"/>
    <property type="match status" value="1"/>
</dbReference>
<evidence type="ECO:0000259" key="9">
    <source>
        <dbReference type="Pfam" id="PF26138"/>
    </source>
</evidence>
<name>A0ABD1BL29_CARAN</name>
<comment type="similarity">
    <text evidence="3">Belongs to the HARBI1 family.</text>
</comment>
<gene>
    <name evidence="10" type="ORF">V5N11_035269</name>
</gene>
<keyword evidence="7" id="KW-0539">Nucleus</keyword>
<dbReference type="InterPro" id="IPR027806">
    <property type="entry name" value="HARBI1_dom"/>
</dbReference>
<keyword evidence="6" id="KW-0378">Hydrolase</keyword>
<evidence type="ECO:0000256" key="3">
    <source>
        <dbReference type="ARBA" id="ARBA00006958"/>
    </source>
</evidence>
<comment type="cofactor">
    <cofactor evidence="1">
        <name>a divalent metal cation</name>
        <dbReference type="ChEBI" id="CHEBI:60240"/>
    </cofactor>
</comment>
<feature type="domain" description="DDE Tnp4" evidence="8">
    <location>
        <begin position="157"/>
        <end position="318"/>
    </location>
</feature>
<keyword evidence="11" id="KW-1185">Reference proteome</keyword>
<proteinExistence type="inferred from homology"/>
<dbReference type="Pfam" id="PF26138">
    <property type="entry name" value="DUF8040"/>
    <property type="match status" value="1"/>
</dbReference>
<keyword evidence="5" id="KW-0479">Metal-binding</keyword>
<dbReference type="InterPro" id="IPR045249">
    <property type="entry name" value="HARBI1-like"/>
</dbReference>
<comment type="caution">
    <text evidence="10">The sequence shown here is derived from an EMBL/GenBank/DDBJ whole genome shotgun (WGS) entry which is preliminary data.</text>
</comment>
<organism evidence="10 11">
    <name type="scientific">Cardamine amara subsp. amara</name>
    <dbReference type="NCBI Taxonomy" id="228776"/>
    <lineage>
        <taxon>Eukaryota</taxon>
        <taxon>Viridiplantae</taxon>
        <taxon>Streptophyta</taxon>
        <taxon>Embryophyta</taxon>
        <taxon>Tracheophyta</taxon>
        <taxon>Spermatophyta</taxon>
        <taxon>Magnoliopsida</taxon>
        <taxon>eudicotyledons</taxon>
        <taxon>Gunneridae</taxon>
        <taxon>Pentapetalae</taxon>
        <taxon>rosids</taxon>
        <taxon>malvids</taxon>
        <taxon>Brassicales</taxon>
        <taxon>Brassicaceae</taxon>
        <taxon>Cardamineae</taxon>
        <taxon>Cardamine</taxon>
    </lineage>
</organism>
<evidence type="ECO:0000256" key="5">
    <source>
        <dbReference type="ARBA" id="ARBA00022723"/>
    </source>
</evidence>
<accession>A0ABD1BL29</accession>
<dbReference type="Proteomes" id="UP001558713">
    <property type="component" value="Unassembled WGS sequence"/>
</dbReference>
<dbReference type="GO" id="GO:0046872">
    <property type="term" value="F:metal ion binding"/>
    <property type="evidence" value="ECO:0007669"/>
    <property type="project" value="UniProtKB-KW"/>
</dbReference>
<dbReference type="PANTHER" id="PTHR22930">
    <property type="match status" value="1"/>
</dbReference>
<evidence type="ECO:0000256" key="2">
    <source>
        <dbReference type="ARBA" id="ARBA00004123"/>
    </source>
</evidence>
<evidence type="ECO:0000256" key="7">
    <source>
        <dbReference type="ARBA" id="ARBA00023242"/>
    </source>
</evidence>
<evidence type="ECO:0000313" key="11">
    <source>
        <dbReference type="Proteomes" id="UP001558713"/>
    </source>
</evidence>
<evidence type="ECO:0000256" key="4">
    <source>
        <dbReference type="ARBA" id="ARBA00022722"/>
    </source>
</evidence>
<evidence type="ECO:0000313" key="10">
    <source>
        <dbReference type="EMBL" id="KAL1217881.1"/>
    </source>
</evidence>
<dbReference type="EMBL" id="JBANAX010000235">
    <property type="protein sequence ID" value="KAL1217881.1"/>
    <property type="molecule type" value="Genomic_DNA"/>
</dbReference>
<evidence type="ECO:0000259" key="8">
    <source>
        <dbReference type="Pfam" id="PF13359"/>
    </source>
</evidence>
<protein>
    <submittedName>
        <fullName evidence="10">Protein ALP1-like</fullName>
    </submittedName>
</protein>
<evidence type="ECO:0000256" key="6">
    <source>
        <dbReference type="ARBA" id="ARBA00022801"/>
    </source>
</evidence>